<organism evidence="6 7">
    <name type="scientific">Ophiocordyceps polyrhachis-furcata BCC 54312</name>
    <dbReference type="NCBI Taxonomy" id="1330021"/>
    <lineage>
        <taxon>Eukaryota</taxon>
        <taxon>Fungi</taxon>
        <taxon>Dikarya</taxon>
        <taxon>Ascomycota</taxon>
        <taxon>Pezizomycotina</taxon>
        <taxon>Sordariomycetes</taxon>
        <taxon>Hypocreomycetidae</taxon>
        <taxon>Hypocreales</taxon>
        <taxon>Ophiocordycipitaceae</taxon>
        <taxon>Ophiocordyceps</taxon>
    </lineage>
</organism>
<feature type="binding site" evidence="2">
    <location>
        <position position="204"/>
    </location>
    <ligand>
        <name>substrate</name>
    </ligand>
</feature>
<evidence type="ECO:0000256" key="1">
    <source>
        <dbReference type="PIRSR" id="PIRSR610347-1"/>
    </source>
</evidence>
<dbReference type="Proteomes" id="UP000253664">
    <property type="component" value="Unassembled WGS sequence"/>
</dbReference>
<dbReference type="PROSITE" id="PS50035">
    <property type="entry name" value="PLD"/>
    <property type="match status" value="1"/>
</dbReference>
<dbReference type="STRING" id="1330021.A0A367L8K3"/>
<feature type="binding site" evidence="2">
    <location>
        <position position="438"/>
    </location>
    <ligand>
        <name>substrate</name>
    </ligand>
</feature>
<dbReference type="InterPro" id="IPR010347">
    <property type="entry name" value="Tdp1"/>
</dbReference>
<dbReference type="GO" id="GO:0017005">
    <property type="term" value="F:3'-tyrosyl-DNA phosphodiesterase activity"/>
    <property type="evidence" value="ECO:0007669"/>
    <property type="project" value="TreeGrafter"/>
</dbReference>
<feature type="active site" description="Proton donor/acceptor" evidence="1">
    <location>
        <position position="436"/>
    </location>
</feature>
<dbReference type="AlphaFoldDB" id="A0A367L8K3"/>
<name>A0A367L8K3_9HYPO</name>
<dbReference type="OrthoDB" id="47785at2759"/>
<evidence type="ECO:0000256" key="3">
    <source>
        <dbReference type="PIRSR" id="PIRSR610347-3"/>
    </source>
</evidence>
<dbReference type="SUPFAM" id="SSF56024">
    <property type="entry name" value="Phospholipase D/nuclease"/>
    <property type="match status" value="2"/>
</dbReference>
<dbReference type="PANTHER" id="PTHR12415">
    <property type="entry name" value="TYROSYL-DNA PHOSPHODIESTERASE 1"/>
    <property type="match status" value="1"/>
</dbReference>
<dbReference type="PANTHER" id="PTHR12415:SF4">
    <property type="entry name" value="TYROSYL-DNA PHOSPHODIESTERASE DOMAIN-CONTAINING PROTEIN"/>
    <property type="match status" value="1"/>
</dbReference>
<feature type="region of interest" description="Disordered" evidence="4">
    <location>
        <begin position="32"/>
        <end position="112"/>
    </location>
</feature>
<dbReference type="EMBL" id="LKCN02000011">
    <property type="protein sequence ID" value="RCI10760.1"/>
    <property type="molecule type" value="Genomic_DNA"/>
</dbReference>
<comment type="caution">
    <text evidence="6">The sequence shown here is derived from an EMBL/GenBank/DDBJ whole genome shotgun (WGS) entry which is preliminary data.</text>
</comment>
<evidence type="ECO:0000256" key="4">
    <source>
        <dbReference type="SAM" id="MobiDB-lite"/>
    </source>
</evidence>
<sequence length="530" mass="58228">MADDRPAPGADVGNGDSDDENLRLAIALSLQDAAAAAAPASSPAPPPIGTLHVLDRRKMEEERLARLAKKRPRADDDDNDDDAPALPPSKKPVSTTSSSKSGDSTVPYPNGTVKRTWASGYPRTGDDIKIEEVLQRDQLLLALLSSYQWDDEWLLSKVNVSKTKLLLAAFAADDRQKQVMRANAPPHLKFCFPPMHGPGSMHSKLQMLKFPRYLRLVVPTGNLVPYDWGETGVMENMVFLIDLPRLDNVADHEPTPFSRHLEQFLRAMGIESKMVDTLTSYDFSKTAGLGFVYTSPGGHMDESVKRIGYCGLGATVRTLGLATTEPIELDMSASLGNLKIGFVEALYNACQGDDGMKEYGQRTAAKPTRKPDKSRDWQLKDRIRIYFPTNQTVSDSRGGKGAAGTICVQSRWWRSSDFPTDLVRDCINTREGLLSHTKMVLVRGQRRAWAYVGSANLSESAWGRLVKDRQSGKAKMSCRNWECGVVVPVPVNGGGVAADLSIFRGTVPIPMQVPGRAYGATEEPWFFDDA</sequence>
<protein>
    <recommendedName>
        <fullName evidence="5">PLD phosphodiesterase domain-containing protein</fullName>
    </recommendedName>
</protein>
<feature type="active site" description="Nucleophile" evidence="1">
    <location>
        <position position="202"/>
    </location>
</feature>
<dbReference type="CDD" id="cd09122">
    <property type="entry name" value="PLDc_Tdp1_1"/>
    <property type="match status" value="1"/>
</dbReference>
<dbReference type="Pfam" id="PF06087">
    <property type="entry name" value="Tyr-DNA_phospho"/>
    <property type="match status" value="1"/>
</dbReference>
<dbReference type="PROSITE" id="PS50330">
    <property type="entry name" value="UIM"/>
    <property type="match status" value="1"/>
</dbReference>
<feature type="compositionally biased region" description="Low complexity" evidence="4">
    <location>
        <begin position="91"/>
        <end position="105"/>
    </location>
</feature>
<dbReference type="InterPro" id="IPR003903">
    <property type="entry name" value="UIM_dom"/>
</dbReference>
<dbReference type="GO" id="GO:0003690">
    <property type="term" value="F:double-stranded DNA binding"/>
    <property type="evidence" value="ECO:0007669"/>
    <property type="project" value="TreeGrafter"/>
</dbReference>
<dbReference type="GO" id="GO:0006281">
    <property type="term" value="P:DNA repair"/>
    <property type="evidence" value="ECO:0007669"/>
    <property type="project" value="InterPro"/>
</dbReference>
<feature type="site" description="Interaction with DNA" evidence="3">
    <location>
        <position position="458"/>
    </location>
</feature>
<dbReference type="InterPro" id="IPR001736">
    <property type="entry name" value="PLipase_D/transphosphatidylase"/>
</dbReference>
<evidence type="ECO:0000259" key="5">
    <source>
        <dbReference type="PROSITE" id="PS50035"/>
    </source>
</evidence>
<accession>A0A367L8K3</accession>
<proteinExistence type="predicted"/>
<dbReference type="GO" id="GO:0005634">
    <property type="term" value="C:nucleus"/>
    <property type="evidence" value="ECO:0007669"/>
    <property type="project" value="InterPro"/>
</dbReference>
<keyword evidence="7" id="KW-1185">Reference proteome</keyword>
<dbReference type="GO" id="GO:0003697">
    <property type="term" value="F:single-stranded DNA binding"/>
    <property type="evidence" value="ECO:0007669"/>
    <property type="project" value="TreeGrafter"/>
</dbReference>
<gene>
    <name evidence="6" type="ORF">L249_5360</name>
</gene>
<feature type="domain" description="PLD phosphodiesterase" evidence="5">
    <location>
        <begin position="431"/>
        <end position="461"/>
    </location>
</feature>
<evidence type="ECO:0000256" key="2">
    <source>
        <dbReference type="PIRSR" id="PIRSR610347-2"/>
    </source>
</evidence>
<reference evidence="6 7" key="1">
    <citation type="journal article" date="2015" name="BMC Genomics">
        <title>Insights from the genome of Ophiocordyceps polyrhachis-furcata to pathogenicity and host specificity in insect fungi.</title>
        <authorList>
            <person name="Wichadakul D."/>
            <person name="Kobmoo N."/>
            <person name="Ingsriswang S."/>
            <person name="Tangphatsornruang S."/>
            <person name="Chantasingh D."/>
            <person name="Luangsa-ard J.J."/>
            <person name="Eurwilaichitr L."/>
        </authorList>
    </citation>
    <scope>NUCLEOTIDE SEQUENCE [LARGE SCALE GENOMIC DNA]</scope>
    <source>
        <strain evidence="6 7">BCC 54312</strain>
    </source>
</reference>
<feature type="compositionally biased region" description="Basic and acidic residues" evidence="4">
    <location>
        <begin position="53"/>
        <end position="65"/>
    </location>
</feature>
<evidence type="ECO:0000313" key="7">
    <source>
        <dbReference type="Proteomes" id="UP000253664"/>
    </source>
</evidence>
<evidence type="ECO:0000313" key="6">
    <source>
        <dbReference type="EMBL" id="RCI10760.1"/>
    </source>
</evidence>
<dbReference type="Gene3D" id="3.30.870.10">
    <property type="entry name" value="Endonuclease Chain A"/>
    <property type="match status" value="2"/>
</dbReference>